<dbReference type="PROSITE" id="PS51007">
    <property type="entry name" value="CYTC"/>
    <property type="match status" value="2"/>
</dbReference>
<keyword evidence="6 7" id="KW-0408">Iron</keyword>
<comment type="subcellular location">
    <subcellularLocation>
        <location evidence="1">Cell envelope</location>
    </subcellularLocation>
</comment>
<sequence>MAVLAGLGLLLAPSGGSLADGGEAYPSKIALGEALFHDPNLSKNRSQSCSTCHAPGAGFVDARQTDLVGSDVSLGDDGQSLGGRNAPTAGYAALTPPFSKGSDGEYRGGFFWDGRARTLEDQAGGPPLNPVEMGMPDKAAVISRLREDPSYDRSFRVLYGRSVFQDDETAYSAMVNALAEYERGPEFSSFDSRYDRYLRGEEKLTDQEELGRVLFFSQQFTNCSICHEVRGPNGLKDAVFTNHKYFNIGVPANPRLAAGTAGAAKPDLGLAENPLVAGEPTARGKFKVPSLRNVAVTGPYMHNGVFRDLRSVVLFYVKYNSIKKSRQINPETGQEWGAPEVPDNLAMEQLTAGPALDDKRVDAIVAFLKTLTDRRYEPLLTQEKLKQ</sequence>
<dbReference type="SUPFAM" id="SSF46626">
    <property type="entry name" value="Cytochrome c"/>
    <property type="match status" value="2"/>
</dbReference>
<evidence type="ECO:0000256" key="1">
    <source>
        <dbReference type="ARBA" id="ARBA00004196"/>
    </source>
</evidence>
<feature type="chain" id="PRO_5047182386" evidence="8">
    <location>
        <begin position="20"/>
        <end position="387"/>
    </location>
</feature>
<feature type="domain" description="Cytochrome c" evidence="9">
    <location>
        <begin position="27"/>
        <end position="149"/>
    </location>
</feature>
<dbReference type="InterPro" id="IPR004852">
    <property type="entry name" value="Di-haem_cyt_c_peroxidsae"/>
</dbReference>
<dbReference type="InterPro" id="IPR036909">
    <property type="entry name" value="Cyt_c-like_dom_sf"/>
</dbReference>
<dbReference type="GO" id="GO:0004601">
    <property type="term" value="F:peroxidase activity"/>
    <property type="evidence" value="ECO:0007669"/>
    <property type="project" value="UniProtKB-KW"/>
</dbReference>
<evidence type="ECO:0000256" key="3">
    <source>
        <dbReference type="ARBA" id="ARBA00022723"/>
    </source>
</evidence>
<evidence type="ECO:0000256" key="8">
    <source>
        <dbReference type="SAM" id="SignalP"/>
    </source>
</evidence>
<reference evidence="10 11" key="1">
    <citation type="submission" date="2024-05" db="EMBL/GenBank/DDBJ databases">
        <title>Neorhizobium sp. Rsf11, a plant growth promoting and heavy metal resistant PAH-degrader.</title>
        <authorList>
            <person name="Golubev S.N."/>
            <person name="Muratova A.Y."/>
            <person name="Markelova M.I."/>
        </authorList>
    </citation>
    <scope>NUCLEOTIDE SEQUENCE [LARGE SCALE GENOMIC DNA]</scope>
    <source>
        <strain evidence="10 11">Rsf11</strain>
    </source>
</reference>
<keyword evidence="3 7" id="KW-0479">Metal-binding</keyword>
<evidence type="ECO:0000259" key="9">
    <source>
        <dbReference type="PROSITE" id="PS51007"/>
    </source>
</evidence>
<name>A0ABV0M066_9HYPH</name>
<feature type="domain" description="Cytochrome c" evidence="9">
    <location>
        <begin position="206"/>
        <end position="372"/>
    </location>
</feature>
<evidence type="ECO:0000256" key="6">
    <source>
        <dbReference type="ARBA" id="ARBA00023004"/>
    </source>
</evidence>
<evidence type="ECO:0000313" key="11">
    <source>
        <dbReference type="Proteomes" id="UP001496627"/>
    </source>
</evidence>
<keyword evidence="5" id="KW-0560">Oxidoreductase</keyword>
<gene>
    <name evidence="10" type="ORF">ABK249_09930</name>
</gene>
<dbReference type="EMBL" id="JBEAAL010000005">
    <property type="protein sequence ID" value="MEQ1405248.1"/>
    <property type="molecule type" value="Genomic_DNA"/>
</dbReference>
<dbReference type="Pfam" id="PF03150">
    <property type="entry name" value="CCP_MauG"/>
    <property type="match status" value="1"/>
</dbReference>
<comment type="caution">
    <text evidence="10">The sequence shown here is derived from an EMBL/GenBank/DDBJ whole genome shotgun (WGS) entry which is preliminary data.</text>
</comment>
<dbReference type="InterPro" id="IPR009056">
    <property type="entry name" value="Cyt_c-like_dom"/>
</dbReference>
<evidence type="ECO:0000256" key="5">
    <source>
        <dbReference type="ARBA" id="ARBA00023002"/>
    </source>
</evidence>
<dbReference type="RefSeq" id="WP_348862777.1">
    <property type="nucleotide sequence ID" value="NZ_JBEAAL010000005.1"/>
</dbReference>
<evidence type="ECO:0000256" key="4">
    <source>
        <dbReference type="ARBA" id="ARBA00022729"/>
    </source>
</evidence>
<protein>
    <submittedName>
        <fullName evidence="10">Cytochrome-c peroxidase</fullName>
    </submittedName>
</protein>
<feature type="signal peptide" evidence="8">
    <location>
        <begin position="1"/>
        <end position="19"/>
    </location>
</feature>
<evidence type="ECO:0000256" key="7">
    <source>
        <dbReference type="PROSITE-ProRule" id="PRU00433"/>
    </source>
</evidence>
<dbReference type="InterPro" id="IPR051395">
    <property type="entry name" value="Cytochrome_c_Peroxidase/MauG"/>
</dbReference>
<dbReference type="Gene3D" id="1.10.760.10">
    <property type="entry name" value="Cytochrome c-like domain"/>
    <property type="match status" value="2"/>
</dbReference>
<keyword evidence="10" id="KW-0575">Peroxidase</keyword>
<dbReference type="Proteomes" id="UP001496627">
    <property type="component" value="Unassembled WGS sequence"/>
</dbReference>
<evidence type="ECO:0000313" key="10">
    <source>
        <dbReference type="EMBL" id="MEQ1405248.1"/>
    </source>
</evidence>
<organism evidence="10 11">
    <name type="scientific">Neorhizobium phenanthreniclasticum</name>
    <dbReference type="NCBI Taxonomy" id="3157917"/>
    <lineage>
        <taxon>Bacteria</taxon>
        <taxon>Pseudomonadati</taxon>
        <taxon>Pseudomonadota</taxon>
        <taxon>Alphaproteobacteria</taxon>
        <taxon>Hyphomicrobiales</taxon>
        <taxon>Rhizobiaceae</taxon>
        <taxon>Rhizobium/Agrobacterium group</taxon>
        <taxon>Neorhizobium</taxon>
    </lineage>
</organism>
<keyword evidence="4 8" id="KW-0732">Signal</keyword>
<accession>A0ABV0M066</accession>
<dbReference type="PANTHER" id="PTHR30600:SF10">
    <property type="entry name" value="BLL6722 PROTEIN"/>
    <property type="match status" value="1"/>
</dbReference>
<dbReference type="PANTHER" id="PTHR30600">
    <property type="entry name" value="CYTOCHROME C PEROXIDASE-RELATED"/>
    <property type="match status" value="1"/>
</dbReference>
<proteinExistence type="predicted"/>
<evidence type="ECO:0000256" key="2">
    <source>
        <dbReference type="ARBA" id="ARBA00022617"/>
    </source>
</evidence>
<keyword evidence="2 7" id="KW-0349">Heme</keyword>
<keyword evidence="11" id="KW-1185">Reference proteome</keyword>